<keyword evidence="1" id="KW-0812">Transmembrane</keyword>
<comment type="caution">
    <text evidence="2">The sequence shown here is derived from an EMBL/GenBank/DDBJ whole genome shotgun (WGS) entry which is preliminary data.</text>
</comment>
<protein>
    <submittedName>
        <fullName evidence="2">Uncharacterized protein</fullName>
    </submittedName>
</protein>
<dbReference type="AlphaFoldDB" id="A0A4S3K6E1"/>
<reference evidence="2 3" key="1">
    <citation type="submission" date="2017-02" db="EMBL/GenBank/DDBJ databases">
        <title>Whole genome sequencing of Rhodanobacter lindaniclasticus DSM 17932.</title>
        <authorList>
            <person name="Kumar S."/>
            <person name="Patil P."/>
            <person name="Patil P.B."/>
        </authorList>
    </citation>
    <scope>NUCLEOTIDE SEQUENCE [LARGE SCALE GENOMIC DNA]</scope>
    <source>
        <strain evidence="2 3">DSM 17932</strain>
    </source>
</reference>
<dbReference type="EMBL" id="MWIO01000089">
    <property type="protein sequence ID" value="THD03732.1"/>
    <property type="molecule type" value="Genomic_DNA"/>
</dbReference>
<feature type="non-terminal residue" evidence="2">
    <location>
        <position position="131"/>
    </location>
</feature>
<feature type="transmembrane region" description="Helical" evidence="1">
    <location>
        <begin position="31"/>
        <end position="51"/>
    </location>
</feature>
<accession>A0A4S3K6E1</accession>
<dbReference type="RefSeq" id="WP_136260098.1">
    <property type="nucleotide sequence ID" value="NZ_MWIO01000089.1"/>
</dbReference>
<organism evidence="2 3">
    <name type="scientific">Rhodanobacter lindaniclasticus</name>
    <dbReference type="NCBI Taxonomy" id="75310"/>
    <lineage>
        <taxon>Bacteria</taxon>
        <taxon>Pseudomonadati</taxon>
        <taxon>Pseudomonadota</taxon>
        <taxon>Gammaproteobacteria</taxon>
        <taxon>Lysobacterales</taxon>
        <taxon>Rhodanobacteraceae</taxon>
        <taxon>Rhodanobacter</taxon>
    </lineage>
</organism>
<feature type="transmembrane region" description="Helical" evidence="1">
    <location>
        <begin position="58"/>
        <end position="79"/>
    </location>
</feature>
<evidence type="ECO:0000313" key="2">
    <source>
        <dbReference type="EMBL" id="THD03732.1"/>
    </source>
</evidence>
<sequence length="131" mass="13800">MDTKRIFLGLAVAAVSGLVAGELISLTNFTFNPLLKSVVLGFLATTIGAFIARRGFILPALGLWFVGWLLVVYLLYFIAAPTGQASFLAIAQINLLSIVLSALAVAIGALLGQSLARRAQRSAPATSPRIE</sequence>
<evidence type="ECO:0000256" key="1">
    <source>
        <dbReference type="SAM" id="Phobius"/>
    </source>
</evidence>
<keyword evidence="3" id="KW-1185">Reference proteome</keyword>
<proteinExistence type="predicted"/>
<evidence type="ECO:0000313" key="3">
    <source>
        <dbReference type="Proteomes" id="UP000306317"/>
    </source>
</evidence>
<name>A0A4S3K6E1_9GAMM</name>
<feature type="transmembrane region" description="Helical" evidence="1">
    <location>
        <begin position="85"/>
        <end position="111"/>
    </location>
</feature>
<dbReference type="Proteomes" id="UP000306317">
    <property type="component" value="Unassembled WGS sequence"/>
</dbReference>
<keyword evidence="1" id="KW-1133">Transmembrane helix</keyword>
<keyword evidence="1" id="KW-0472">Membrane</keyword>
<gene>
    <name evidence="2" type="ORF">B1991_18190</name>
</gene>